<sequence>MQSSTPISNPIDIFPKNAEFQENLISIADETPSDDNGEQEEISRKRKGKSVGCKDSQATPDTQQSKQTEDEPYKKKPRKKNSACWEFLDIVVEGVNQWAVCKLCKTRMAKTPTTGTTTFNRHVDKCKIKHGLSKQTQLQFQGEKLSEWFLINYKIVIPSVFSSLDWGELWTKPQGDMVKLNVYALLKIVMVLDVSCKVAGASYWRQNNVADWENPPDTA</sequence>
<feature type="compositionally biased region" description="Acidic residues" evidence="1">
    <location>
        <begin position="31"/>
        <end position="40"/>
    </location>
</feature>
<dbReference type="AlphaFoldDB" id="A0AAD8M8G5"/>
<dbReference type="PANTHER" id="PTHR34396">
    <property type="entry name" value="OS03G0264950 PROTEIN-RELATED"/>
    <property type="match status" value="1"/>
</dbReference>
<name>A0AAD8M8G5_9APIA</name>
<feature type="region of interest" description="Disordered" evidence="1">
    <location>
        <begin position="26"/>
        <end position="76"/>
    </location>
</feature>
<feature type="compositionally biased region" description="Polar residues" evidence="1">
    <location>
        <begin position="56"/>
        <end position="66"/>
    </location>
</feature>
<dbReference type="EMBL" id="JAUIZM010000009">
    <property type="protein sequence ID" value="KAK1363018.1"/>
    <property type="molecule type" value="Genomic_DNA"/>
</dbReference>
<reference evidence="2" key="2">
    <citation type="submission" date="2023-05" db="EMBL/GenBank/DDBJ databases">
        <authorList>
            <person name="Schelkunov M.I."/>
        </authorList>
    </citation>
    <scope>NUCLEOTIDE SEQUENCE</scope>
    <source>
        <strain evidence="2">Hsosn_3</strain>
        <tissue evidence="2">Leaf</tissue>
    </source>
</reference>
<dbReference type="GO" id="GO:1990837">
    <property type="term" value="F:sequence-specific double-stranded DNA binding"/>
    <property type="evidence" value="ECO:0007669"/>
    <property type="project" value="TreeGrafter"/>
</dbReference>
<proteinExistence type="predicted"/>
<evidence type="ECO:0008006" key="4">
    <source>
        <dbReference type="Google" id="ProtNLM"/>
    </source>
</evidence>
<dbReference type="GO" id="GO:0006357">
    <property type="term" value="P:regulation of transcription by RNA polymerase II"/>
    <property type="evidence" value="ECO:0007669"/>
    <property type="project" value="TreeGrafter"/>
</dbReference>
<keyword evidence="3" id="KW-1185">Reference proteome</keyword>
<dbReference type="PANTHER" id="PTHR34396:SF25">
    <property type="entry name" value="BOUNDARY ELEMENT ASSOCIATED FACTOR"/>
    <property type="match status" value="1"/>
</dbReference>
<accession>A0AAD8M8G5</accession>
<gene>
    <name evidence="2" type="ORF">POM88_038579</name>
</gene>
<reference evidence="2" key="1">
    <citation type="submission" date="2023-02" db="EMBL/GenBank/DDBJ databases">
        <title>Genome of toxic invasive species Heracleum sosnowskyi carries increased number of genes despite the absence of recent whole-genome duplications.</title>
        <authorList>
            <person name="Schelkunov M."/>
            <person name="Shtratnikova V."/>
            <person name="Makarenko M."/>
            <person name="Klepikova A."/>
            <person name="Omelchenko D."/>
            <person name="Novikova G."/>
            <person name="Obukhova E."/>
            <person name="Bogdanov V."/>
            <person name="Penin A."/>
            <person name="Logacheva M."/>
        </authorList>
    </citation>
    <scope>NUCLEOTIDE SEQUENCE</scope>
    <source>
        <strain evidence="2">Hsosn_3</strain>
        <tissue evidence="2">Leaf</tissue>
    </source>
</reference>
<comment type="caution">
    <text evidence="2">The sequence shown here is derived from an EMBL/GenBank/DDBJ whole genome shotgun (WGS) entry which is preliminary data.</text>
</comment>
<protein>
    <recommendedName>
        <fullName evidence="4">BED-type domain-containing protein</fullName>
    </recommendedName>
</protein>
<organism evidence="2 3">
    <name type="scientific">Heracleum sosnowskyi</name>
    <dbReference type="NCBI Taxonomy" id="360622"/>
    <lineage>
        <taxon>Eukaryota</taxon>
        <taxon>Viridiplantae</taxon>
        <taxon>Streptophyta</taxon>
        <taxon>Embryophyta</taxon>
        <taxon>Tracheophyta</taxon>
        <taxon>Spermatophyta</taxon>
        <taxon>Magnoliopsida</taxon>
        <taxon>eudicotyledons</taxon>
        <taxon>Gunneridae</taxon>
        <taxon>Pentapetalae</taxon>
        <taxon>asterids</taxon>
        <taxon>campanulids</taxon>
        <taxon>Apiales</taxon>
        <taxon>Apiaceae</taxon>
        <taxon>Apioideae</taxon>
        <taxon>apioid superclade</taxon>
        <taxon>Tordylieae</taxon>
        <taxon>Tordyliinae</taxon>
        <taxon>Heracleum</taxon>
    </lineage>
</organism>
<evidence type="ECO:0000313" key="2">
    <source>
        <dbReference type="EMBL" id="KAK1363018.1"/>
    </source>
</evidence>
<evidence type="ECO:0000313" key="3">
    <source>
        <dbReference type="Proteomes" id="UP001237642"/>
    </source>
</evidence>
<dbReference type="InterPro" id="IPR053031">
    <property type="entry name" value="Cuticle_assoc_protein"/>
</dbReference>
<dbReference type="GO" id="GO:0005634">
    <property type="term" value="C:nucleus"/>
    <property type="evidence" value="ECO:0007669"/>
    <property type="project" value="TreeGrafter"/>
</dbReference>
<dbReference type="Proteomes" id="UP001237642">
    <property type="component" value="Unassembled WGS sequence"/>
</dbReference>
<dbReference type="SMART" id="SM00614">
    <property type="entry name" value="ZnF_BED"/>
    <property type="match status" value="1"/>
</dbReference>
<evidence type="ECO:0000256" key="1">
    <source>
        <dbReference type="SAM" id="MobiDB-lite"/>
    </source>
</evidence>